<protein>
    <recommendedName>
        <fullName evidence="4">DUF1845 domain-containing protein</fullName>
    </recommendedName>
</protein>
<gene>
    <name evidence="2" type="ORF">F4827_006385</name>
</gene>
<name>A0A7W9U5U4_9BURK</name>
<keyword evidence="3" id="KW-1185">Reference proteome</keyword>
<evidence type="ECO:0008006" key="4">
    <source>
        <dbReference type="Google" id="ProtNLM"/>
    </source>
</evidence>
<evidence type="ECO:0000256" key="1">
    <source>
        <dbReference type="SAM" id="MobiDB-lite"/>
    </source>
</evidence>
<feature type="region of interest" description="Disordered" evidence="1">
    <location>
        <begin position="1"/>
        <end position="43"/>
    </location>
</feature>
<dbReference type="AlphaFoldDB" id="A0A7W9U5U4"/>
<reference evidence="2 3" key="1">
    <citation type="submission" date="2020-08" db="EMBL/GenBank/DDBJ databases">
        <title>Above-ground endophytic microbial communities from plants in different locations in the United States.</title>
        <authorList>
            <person name="Frank C."/>
        </authorList>
    </citation>
    <scope>NUCLEOTIDE SEQUENCE [LARGE SCALE GENOMIC DNA]</scope>
    <source>
        <strain evidence="2 3">WP4_2_2</strain>
    </source>
</reference>
<sequence length="205" mass="22888">MAAVLETAPLPDESSGQAVPDGTPTTTPPALAPVPSGTGLKPIERLTSDSRYAKIIPDSEQLTELRYSSQFVRDFVRSDYNFCASKISVARGGKLRALDVTVRETSGWLAKCVPWVEKHGARALPWPSETIMLEVKRPLAGQLLRCLLLYERLYKRTQEARNEGKLSPERCVAMLLNAEKKLKHIVQVCMPDNDQYDFDGTRRES</sequence>
<comment type="caution">
    <text evidence="2">The sequence shown here is derived from an EMBL/GenBank/DDBJ whole genome shotgun (WGS) entry which is preliminary data.</text>
</comment>
<evidence type="ECO:0000313" key="2">
    <source>
        <dbReference type="EMBL" id="MBB6106510.1"/>
    </source>
</evidence>
<proteinExistence type="predicted"/>
<evidence type="ECO:0000313" key="3">
    <source>
        <dbReference type="Proteomes" id="UP000571554"/>
    </source>
</evidence>
<dbReference type="Proteomes" id="UP000571554">
    <property type="component" value="Unassembled WGS sequence"/>
</dbReference>
<dbReference type="EMBL" id="JACHBW010000027">
    <property type="protein sequence ID" value="MBB6106510.1"/>
    <property type="molecule type" value="Genomic_DNA"/>
</dbReference>
<organism evidence="2 3">
    <name type="scientific">Paraburkholderia bannensis</name>
    <dbReference type="NCBI Taxonomy" id="765414"/>
    <lineage>
        <taxon>Bacteria</taxon>
        <taxon>Pseudomonadati</taxon>
        <taxon>Pseudomonadota</taxon>
        <taxon>Betaproteobacteria</taxon>
        <taxon>Burkholderiales</taxon>
        <taxon>Burkholderiaceae</taxon>
        <taxon>Paraburkholderia</taxon>
    </lineage>
</organism>
<dbReference type="RefSeq" id="WP_184123964.1">
    <property type="nucleotide sequence ID" value="NZ_JACHBW010000027.1"/>
</dbReference>
<accession>A0A7W9U5U4</accession>